<keyword evidence="1" id="KW-0597">Phosphoprotein</keyword>
<evidence type="ECO:0000256" key="1">
    <source>
        <dbReference type="PROSITE-ProRule" id="PRU00169"/>
    </source>
</evidence>
<dbReference type="Pfam" id="PF00072">
    <property type="entry name" value="Response_reg"/>
    <property type="match status" value="1"/>
</dbReference>
<protein>
    <submittedName>
        <fullName evidence="5">Response regulator</fullName>
    </submittedName>
</protein>
<gene>
    <name evidence="5" type="ORF">L0668_20130</name>
</gene>
<dbReference type="PROSITE" id="PS50110">
    <property type="entry name" value="RESPONSE_REGULATORY"/>
    <property type="match status" value="1"/>
</dbReference>
<dbReference type="PANTHER" id="PTHR45228">
    <property type="entry name" value="CYCLIC DI-GMP PHOSPHODIESTERASE TM_0186-RELATED"/>
    <property type="match status" value="1"/>
</dbReference>
<sequence>MKKKSEPNEIITPRVLIVDDEINILHAMKRLLRSNDFELNLATSGEDALNQLKSENVDLIISDMKMPGMSGAQLFSEIATLYPDTYRILLTGFADIDSTIKAINDGKIHRYIQKPWNNEALIEAINEGLEKIKLKQQNTQLQALLEKQNRLLRNLNANLEEKVEARTKQIKLALTRIEQDHKATQKVLYNLVSVNPNLDGAFANSVSLLAKRLAKSLSLPEEQISAIAFASLISEVGLLGLESSLFTQPFSSLNFNQKEDYFEQTNVTQLLLSPAEHLHSVSDIIRYQFEQYNGNGPHKLAENKIPIGSKILSVARDYWLYSFGRLTGSKMSAADVRITMKKFSGTKYDEKILDILLKNPDFASSEFIESPVQANSIEPGMVLKHNIFTDNHMLLLAEGHIFTESTVAKLMHFEKAQKHPLSIIIDEQ</sequence>
<feature type="domain" description="Response regulatory" evidence="3">
    <location>
        <begin position="14"/>
        <end position="129"/>
    </location>
</feature>
<evidence type="ECO:0000256" key="2">
    <source>
        <dbReference type="SAM" id="Coils"/>
    </source>
</evidence>
<feature type="modified residue" description="4-aspartylphosphate" evidence="1">
    <location>
        <position position="63"/>
    </location>
</feature>
<evidence type="ECO:0000313" key="6">
    <source>
        <dbReference type="Proteomes" id="UP001521137"/>
    </source>
</evidence>
<dbReference type="InterPro" id="IPR052020">
    <property type="entry name" value="Cyclic_di-GMP/3'3'-cGAMP_PDE"/>
</dbReference>
<dbReference type="InterPro" id="IPR037522">
    <property type="entry name" value="HD_GYP_dom"/>
</dbReference>
<keyword evidence="2" id="KW-0175">Coiled coil</keyword>
<feature type="coiled-coil region" evidence="2">
    <location>
        <begin position="131"/>
        <end position="169"/>
    </location>
</feature>
<name>A0ABS9DBX4_9ALTE</name>
<dbReference type="PROSITE" id="PS51832">
    <property type="entry name" value="HD_GYP"/>
    <property type="match status" value="1"/>
</dbReference>
<dbReference type="RefSeq" id="WP_235314531.1">
    <property type="nucleotide sequence ID" value="NZ_JAKGAS010000020.1"/>
</dbReference>
<comment type="caution">
    <text evidence="5">The sequence shown here is derived from an EMBL/GenBank/DDBJ whole genome shotgun (WGS) entry which is preliminary data.</text>
</comment>
<dbReference type="Pfam" id="PF13487">
    <property type="entry name" value="HD_5"/>
    <property type="match status" value="1"/>
</dbReference>
<keyword evidence="6" id="KW-1185">Reference proteome</keyword>
<evidence type="ECO:0000259" key="4">
    <source>
        <dbReference type="PROSITE" id="PS51832"/>
    </source>
</evidence>
<dbReference type="Gene3D" id="1.10.3210.10">
    <property type="entry name" value="Hypothetical protein af1432"/>
    <property type="match status" value="1"/>
</dbReference>
<feature type="domain" description="HD-GYP" evidence="4">
    <location>
        <begin position="177"/>
        <end position="372"/>
    </location>
</feature>
<proteinExistence type="predicted"/>
<dbReference type="InterPro" id="IPR001789">
    <property type="entry name" value="Sig_transdc_resp-reg_receiver"/>
</dbReference>
<dbReference type="CDD" id="cd17569">
    <property type="entry name" value="REC_HupR-like"/>
    <property type="match status" value="1"/>
</dbReference>
<dbReference type="EMBL" id="JAKGAS010000020">
    <property type="protein sequence ID" value="MCF2950429.1"/>
    <property type="molecule type" value="Genomic_DNA"/>
</dbReference>
<evidence type="ECO:0000313" key="5">
    <source>
        <dbReference type="EMBL" id="MCF2950429.1"/>
    </source>
</evidence>
<reference evidence="5 6" key="1">
    <citation type="submission" date="2022-01" db="EMBL/GenBank/DDBJ databases">
        <title>Paraglaciecola sp. G1-23.</title>
        <authorList>
            <person name="Jin M.S."/>
            <person name="Han D.M."/>
            <person name="Kim H.M."/>
            <person name="Jeon C.O."/>
        </authorList>
    </citation>
    <scope>NUCLEOTIDE SEQUENCE [LARGE SCALE GENOMIC DNA]</scope>
    <source>
        <strain evidence="5 6">G1-23</strain>
    </source>
</reference>
<dbReference type="PANTHER" id="PTHR45228:SF8">
    <property type="entry name" value="TWO-COMPONENT RESPONSE REGULATOR-RELATED"/>
    <property type="match status" value="1"/>
</dbReference>
<dbReference type="InterPro" id="IPR011006">
    <property type="entry name" value="CheY-like_superfamily"/>
</dbReference>
<accession>A0ABS9DBX4</accession>
<dbReference type="Proteomes" id="UP001521137">
    <property type="component" value="Unassembled WGS sequence"/>
</dbReference>
<dbReference type="SMART" id="SM00448">
    <property type="entry name" value="REC"/>
    <property type="match status" value="1"/>
</dbReference>
<dbReference type="Gene3D" id="3.40.50.2300">
    <property type="match status" value="1"/>
</dbReference>
<dbReference type="SUPFAM" id="SSF52172">
    <property type="entry name" value="CheY-like"/>
    <property type="match status" value="1"/>
</dbReference>
<evidence type="ECO:0000259" key="3">
    <source>
        <dbReference type="PROSITE" id="PS50110"/>
    </source>
</evidence>
<organism evidence="5 6">
    <name type="scientific">Paraglaciecola algarum</name>
    <dbReference type="NCBI Taxonomy" id="3050085"/>
    <lineage>
        <taxon>Bacteria</taxon>
        <taxon>Pseudomonadati</taxon>
        <taxon>Pseudomonadota</taxon>
        <taxon>Gammaproteobacteria</taxon>
        <taxon>Alteromonadales</taxon>
        <taxon>Alteromonadaceae</taxon>
        <taxon>Paraglaciecola</taxon>
    </lineage>
</organism>